<dbReference type="GO" id="GO:0004049">
    <property type="term" value="F:anthranilate synthase activity"/>
    <property type="evidence" value="ECO:0007669"/>
    <property type="project" value="UniProtKB-EC"/>
</dbReference>
<dbReference type="GO" id="GO:0000162">
    <property type="term" value="P:L-tryptophan biosynthetic process"/>
    <property type="evidence" value="ECO:0007669"/>
    <property type="project" value="UniProtKB-UniPathway"/>
</dbReference>
<gene>
    <name evidence="15" type="primary">trpE</name>
    <name evidence="18" type="ORF">SAMN02745148_01313</name>
</gene>
<feature type="domain" description="Chorismate-utilising enzyme C-terminal" evidence="16">
    <location>
        <begin position="224"/>
        <end position="477"/>
    </location>
</feature>
<dbReference type="SUPFAM" id="SSF56322">
    <property type="entry name" value="ADC synthase"/>
    <property type="match status" value="1"/>
</dbReference>
<evidence type="ECO:0000256" key="11">
    <source>
        <dbReference type="ARBA" id="ARBA00023141"/>
    </source>
</evidence>
<evidence type="ECO:0000256" key="10">
    <source>
        <dbReference type="ARBA" id="ARBA00022842"/>
    </source>
</evidence>
<keyword evidence="10 15" id="KW-0460">Magnesium</keyword>
<evidence type="ECO:0000256" key="7">
    <source>
        <dbReference type="ARBA" id="ARBA00022605"/>
    </source>
</evidence>
<keyword evidence="7 15" id="KW-0028">Amino-acid biosynthesis</keyword>
<evidence type="ECO:0000256" key="12">
    <source>
        <dbReference type="ARBA" id="ARBA00023239"/>
    </source>
</evidence>
<evidence type="ECO:0000256" key="13">
    <source>
        <dbReference type="ARBA" id="ARBA00025634"/>
    </source>
</evidence>
<name>A0A1M4X492_9GAMM</name>
<dbReference type="EMBL" id="FQUJ01000005">
    <property type="protein sequence ID" value="SHE88318.1"/>
    <property type="molecule type" value="Genomic_DNA"/>
</dbReference>
<feature type="domain" description="Anthranilate synthase component I N-terminal" evidence="17">
    <location>
        <begin position="27"/>
        <end position="170"/>
    </location>
</feature>
<dbReference type="NCBIfam" id="TIGR00564">
    <property type="entry name" value="trpE_most"/>
    <property type="match status" value="1"/>
</dbReference>
<keyword evidence="12 15" id="KW-0456">Lyase</keyword>
<evidence type="ECO:0000256" key="15">
    <source>
        <dbReference type="RuleBase" id="RU364045"/>
    </source>
</evidence>
<reference evidence="18 19" key="1">
    <citation type="submission" date="2016-11" db="EMBL/GenBank/DDBJ databases">
        <authorList>
            <person name="Jaros S."/>
            <person name="Januszkiewicz K."/>
            <person name="Wedrychowicz H."/>
        </authorList>
    </citation>
    <scope>NUCLEOTIDE SEQUENCE [LARGE SCALE GENOMIC DNA]</scope>
    <source>
        <strain evidence="18 19">DSM 19980</strain>
    </source>
</reference>
<dbReference type="InterPro" id="IPR005256">
    <property type="entry name" value="Anth_synth_I_PabB"/>
</dbReference>
<dbReference type="AlphaFoldDB" id="A0A1M4X492"/>
<evidence type="ECO:0000256" key="9">
    <source>
        <dbReference type="ARBA" id="ARBA00022822"/>
    </source>
</evidence>
<evidence type="ECO:0000313" key="18">
    <source>
        <dbReference type="EMBL" id="SHE88318.1"/>
    </source>
</evidence>
<keyword evidence="8 15" id="KW-0479">Metal-binding</keyword>
<evidence type="ECO:0000259" key="16">
    <source>
        <dbReference type="Pfam" id="PF00425"/>
    </source>
</evidence>
<dbReference type="GO" id="GO:0046872">
    <property type="term" value="F:metal ion binding"/>
    <property type="evidence" value="ECO:0007669"/>
    <property type="project" value="UniProtKB-KW"/>
</dbReference>
<dbReference type="PANTHER" id="PTHR11236:SF48">
    <property type="entry name" value="ISOCHORISMATE SYNTHASE MENF"/>
    <property type="match status" value="1"/>
</dbReference>
<evidence type="ECO:0000259" key="17">
    <source>
        <dbReference type="Pfam" id="PF04715"/>
    </source>
</evidence>
<dbReference type="Pfam" id="PF04715">
    <property type="entry name" value="Anth_synt_I_N"/>
    <property type="match status" value="1"/>
</dbReference>
<sequence length="496" mass="54870">MMTSERFAELAQAGFNRIPVTRDVLADLDTPLSTYLKLADAPWTFLLESVQGGEKWGRYSIIGLPCRERIEVRGDEVRHIVDGEQSGVTQVDDPLAWIEQFQTRFKVPRLDDQPRFDGGLVGYFGYDTIRYIEPRLRGVEKPDPIGVPDILLMVSDEFVVFDNLSGRLTLWTHADPAEVRAFERAIERLESLEETLRGATLKSASPGSGAAAVEEGHFTSGFTEQGFKSAVETIKEYVLAGDVMQCVPSQRMSIPFRAPPLDLYRALRSLNPSPYMFFLNLDDHQVVGSSPEILTRLEEGEVTVRPIAGTRKRGHTEEEDRALEAELLADPKEIAEHVMLIDLGRNDVGRISEAGTVKVTDHMAVERYSHVMHIVSNVTGRLSPGFSAMDVLRATFPAGTLSGAPKIRAMQIIDELEPVKRGVYSGAVGYLSWHGNMDTAIAIRTAVIKDGELHVQAGAGVVADSVPELEWQETLNKGRALFRAVAMAERGLDNLE</sequence>
<keyword evidence="9 15" id="KW-0822">Tryptophan biosynthesis</keyword>
<comment type="cofactor">
    <cofactor evidence="1 15">
        <name>Mg(2+)</name>
        <dbReference type="ChEBI" id="CHEBI:18420"/>
    </cofactor>
</comment>
<comment type="catalytic activity">
    <reaction evidence="14 15">
        <text>chorismate + L-glutamine = anthranilate + pyruvate + L-glutamate + H(+)</text>
        <dbReference type="Rhea" id="RHEA:21732"/>
        <dbReference type="ChEBI" id="CHEBI:15361"/>
        <dbReference type="ChEBI" id="CHEBI:15378"/>
        <dbReference type="ChEBI" id="CHEBI:16567"/>
        <dbReference type="ChEBI" id="CHEBI:29748"/>
        <dbReference type="ChEBI" id="CHEBI:29985"/>
        <dbReference type="ChEBI" id="CHEBI:58359"/>
        <dbReference type="EC" id="4.1.3.27"/>
    </reaction>
</comment>
<evidence type="ECO:0000256" key="1">
    <source>
        <dbReference type="ARBA" id="ARBA00001946"/>
    </source>
</evidence>
<accession>A0A1M4X492</accession>
<dbReference type="EC" id="4.1.3.27" evidence="5 15"/>
<comment type="pathway">
    <text evidence="2 15">Amino-acid biosynthesis; L-tryptophan biosynthesis; L-tryptophan from chorismate: step 1/5.</text>
</comment>
<dbReference type="InterPro" id="IPR015890">
    <property type="entry name" value="Chorismate_C"/>
</dbReference>
<evidence type="ECO:0000313" key="19">
    <source>
        <dbReference type="Proteomes" id="UP000184346"/>
    </source>
</evidence>
<evidence type="ECO:0000256" key="6">
    <source>
        <dbReference type="ARBA" id="ARBA00020653"/>
    </source>
</evidence>
<evidence type="ECO:0000256" key="14">
    <source>
        <dbReference type="ARBA" id="ARBA00047683"/>
    </source>
</evidence>
<proteinExistence type="inferred from homology"/>
<comment type="function">
    <text evidence="13 15">Part of a heterotetrameric complex that catalyzes the two-step biosynthesis of anthranilate, an intermediate in the biosynthesis of L-tryptophan. In the first step, the glutamine-binding beta subunit (TrpG) of anthranilate synthase (AS) provides the glutamine amidotransferase activity which generates ammonia as a substrate that, along with chorismate, is used in the second step, catalyzed by the large alpha subunit of AS (TrpE) to produce anthranilate. In the absence of TrpG, TrpE can synthesize anthranilate directly from chorismate and high concentrations of ammonia.</text>
</comment>
<evidence type="ECO:0000256" key="3">
    <source>
        <dbReference type="ARBA" id="ARBA00009562"/>
    </source>
</evidence>
<comment type="similarity">
    <text evidence="3 15">Belongs to the anthranilate synthase component I family.</text>
</comment>
<evidence type="ECO:0000256" key="5">
    <source>
        <dbReference type="ARBA" id="ARBA00012266"/>
    </source>
</evidence>
<organism evidence="18 19">
    <name type="scientific">Modicisalibacter ilicicola DSM 19980</name>
    <dbReference type="NCBI Taxonomy" id="1121942"/>
    <lineage>
        <taxon>Bacteria</taxon>
        <taxon>Pseudomonadati</taxon>
        <taxon>Pseudomonadota</taxon>
        <taxon>Gammaproteobacteria</taxon>
        <taxon>Oceanospirillales</taxon>
        <taxon>Halomonadaceae</taxon>
        <taxon>Modicisalibacter</taxon>
    </lineage>
</organism>
<dbReference type="Proteomes" id="UP000184346">
    <property type="component" value="Unassembled WGS sequence"/>
</dbReference>
<dbReference type="STRING" id="1121942.SAMN02745148_01313"/>
<dbReference type="Gene3D" id="3.60.120.10">
    <property type="entry name" value="Anthranilate synthase"/>
    <property type="match status" value="1"/>
</dbReference>
<evidence type="ECO:0000256" key="2">
    <source>
        <dbReference type="ARBA" id="ARBA00004873"/>
    </source>
</evidence>
<dbReference type="PRINTS" id="PR00095">
    <property type="entry name" value="ANTSNTHASEI"/>
</dbReference>
<keyword evidence="11 15" id="KW-0057">Aromatic amino acid biosynthesis</keyword>
<dbReference type="UniPathway" id="UPA00035">
    <property type="reaction ID" value="UER00040"/>
</dbReference>
<dbReference type="PANTHER" id="PTHR11236">
    <property type="entry name" value="AMINOBENZOATE/ANTHRANILATE SYNTHASE"/>
    <property type="match status" value="1"/>
</dbReference>
<comment type="subunit">
    <text evidence="4 15">Heterotetramer consisting of two non-identical subunits: a beta subunit (TrpG) and a large alpha subunit (TrpE).</text>
</comment>
<evidence type="ECO:0000256" key="8">
    <source>
        <dbReference type="ARBA" id="ARBA00022723"/>
    </source>
</evidence>
<dbReference type="InterPro" id="IPR006805">
    <property type="entry name" value="Anth_synth_I_N"/>
</dbReference>
<dbReference type="InterPro" id="IPR019999">
    <property type="entry name" value="Anth_synth_I-like"/>
</dbReference>
<dbReference type="Pfam" id="PF00425">
    <property type="entry name" value="Chorismate_bind"/>
    <property type="match status" value="1"/>
</dbReference>
<evidence type="ECO:0000256" key="4">
    <source>
        <dbReference type="ARBA" id="ARBA00011575"/>
    </source>
</evidence>
<protein>
    <recommendedName>
        <fullName evidence="6 15">Anthranilate synthase component 1</fullName>
        <ecNumber evidence="5 15">4.1.3.27</ecNumber>
    </recommendedName>
</protein>
<dbReference type="InterPro" id="IPR005801">
    <property type="entry name" value="ADC_synthase"/>
</dbReference>
<keyword evidence="19" id="KW-1185">Reference proteome</keyword>